<dbReference type="PANTHER" id="PTHR39160">
    <property type="entry name" value="CELL WALL-BINDING PROTEIN YOCH"/>
    <property type="match status" value="1"/>
</dbReference>
<protein>
    <submittedName>
        <fullName evidence="4">Hypothetical membrane protein</fullName>
    </submittedName>
</protein>
<sequence>MNWSALLKPAGGEDGCSAGEPRKRGILFLWAAVFCAVFLLAAGGYAWAKKSVVLVVDGKRTEVRTFSRTVGGVLKKLNIVLLDKDTVDPPPETPLREGMVVTVERAREVCVAVDGGEVQVRTRGQTVGDVLAECGIVLGPEDEVTPGREAAVVQGTKIVVSRVNTALEVEEVPLAYEVKRRYTVALPQGATRIAQEGREGTERRTWQVTYRDGREVSRQLASAEVIAPPVDKVVMVGSGMVVSRGGENIRYSECIEMLASGYTFTGHNTAMGIYPSYGVAAVDPGRIPMGTRLYVEGYGYATALDRGSAIKGDRIDLFFESREEAMNWGLKRVKVYVLN</sequence>
<evidence type="ECO:0000256" key="2">
    <source>
        <dbReference type="SAM" id="Phobius"/>
    </source>
</evidence>
<dbReference type="Pfam" id="PF03990">
    <property type="entry name" value="DUF348"/>
    <property type="match status" value="2"/>
</dbReference>
<dbReference type="AlphaFoldDB" id="A5D672"/>
<dbReference type="PANTHER" id="PTHR39160:SF4">
    <property type="entry name" value="RESUSCITATION-PROMOTING FACTOR RPFB"/>
    <property type="match status" value="1"/>
</dbReference>
<dbReference type="GO" id="GO:0019867">
    <property type="term" value="C:outer membrane"/>
    <property type="evidence" value="ECO:0007669"/>
    <property type="project" value="InterPro"/>
</dbReference>
<dbReference type="PROSITE" id="PS51109">
    <property type="entry name" value="G5"/>
    <property type="match status" value="1"/>
</dbReference>
<feature type="transmembrane region" description="Helical" evidence="2">
    <location>
        <begin position="27"/>
        <end position="48"/>
    </location>
</feature>
<evidence type="ECO:0000313" key="4">
    <source>
        <dbReference type="EMBL" id="BAF58260.1"/>
    </source>
</evidence>
<dbReference type="eggNOG" id="COG3583">
    <property type="taxonomic scope" value="Bacteria"/>
</dbReference>
<keyword evidence="2" id="KW-0472">Membrane</keyword>
<dbReference type="HOGENOM" id="CLU_036884_0_0_9"/>
<keyword evidence="1" id="KW-0732">Signal</keyword>
<keyword evidence="2" id="KW-0812">Transmembrane</keyword>
<dbReference type="InterPro" id="IPR011098">
    <property type="entry name" value="G5_dom"/>
</dbReference>
<dbReference type="SMART" id="SM01208">
    <property type="entry name" value="G5"/>
    <property type="match status" value="1"/>
</dbReference>
<keyword evidence="2" id="KW-1133">Transmembrane helix</keyword>
<dbReference type="CDD" id="cd22786">
    <property type="entry name" value="DPBB_YuiC-like"/>
    <property type="match status" value="1"/>
</dbReference>
<dbReference type="GO" id="GO:0009254">
    <property type="term" value="P:peptidoglycan turnover"/>
    <property type="evidence" value="ECO:0007669"/>
    <property type="project" value="InterPro"/>
</dbReference>
<dbReference type="KEGG" id="pth:PTH_0078"/>
<dbReference type="GO" id="GO:0004553">
    <property type="term" value="F:hydrolase activity, hydrolyzing O-glycosyl compounds"/>
    <property type="evidence" value="ECO:0007669"/>
    <property type="project" value="InterPro"/>
</dbReference>
<dbReference type="STRING" id="370438.PTH_0078"/>
<dbReference type="InterPro" id="IPR036908">
    <property type="entry name" value="RlpA-like_sf"/>
</dbReference>
<accession>A5D672</accession>
<organism evidence="4 5">
    <name type="scientific">Pelotomaculum thermopropionicum (strain DSM 13744 / JCM 10971 / SI)</name>
    <dbReference type="NCBI Taxonomy" id="370438"/>
    <lineage>
        <taxon>Bacteria</taxon>
        <taxon>Bacillati</taxon>
        <taxon>Bacillota</taxon>
        <taxon>Clostridia</taxon>
        <taxon>Eubacteriales</taxon>
        <taxon>Desulfotomaculaceae</taxon>
        <taxon>Pelotomaculum</taxon>
    </lineage>
</organism>
<evidence type="ECO:0000313" key="5">
    <source>
        <dbReference type="Proteomes" id="UP000006556"/>
    </source>
</evidence>
<dbReference type="InterPro" id="IPR007137">
    <property type="entry name" value="DUF348"/>
</dbReference>
<dbReference type="Pfam" id="PF06725">
    <property type="entry name" value="3D"/>
    <property type="match status" value="1"/>
</dbReference>
<dbReference type="Proteomes" id="UP000006556">
    <property type="component" value="Chromosome"/>
</dbReference>
<dbReference type="InterPro" id="IPR051933">
    <property type="entry name" value="Resuscitation_pf_RpfB"/>
</dbReference>
<dbReference type="InterPro" id="IPR010611">
    <property type="entry name" value="3D_dom"/>
</dbReference>
<reference evidence="5" key="1">
    <citation type="journal article" date="2008" name="Genome Res.">
        <title>The genome of Pelotomaculum thermopropionicum reveals niche-associated evolution in anaerobic microbiota.</title>
        <authorList>
            <person name="Kosaka T."/>
            <person name="Kato S."/>
            <person name="Shimoyama T."/>
            <person name="Ishii S."/>
            <person name="Abe T."/>
            <person name="Watanabe K."/>
        </authorList>
    </citation>
    <scope>NUCLEOTIDE SEQUENCE [LARGE SCALE GENOMIC DNA]</scope>
    <source>
        <strain evidence="5">DSM 13744 / JCM 10971 / SI</strain>
    </source>
</reference>
<evidence type="ECO:0000256" key="1">
    <source>
        <dbReference type="ARBA" id="ARBA00022729"/>
    </source>
</evidence>
<feature type="domain" description="G5" evidence="3">
    <location>
        <begin position="160"/>
        <end position="240"/>
    </location>
</feature>
<dbReference type="EMBL" id="AP009389">
    <property type="protein sequence ID" value="BAF58260.1"/>
    <property type="molecule type" value="Genomic_DNA"/>
</dbReference>
<keyword evidence="5" id="KW-1185">Reference proteome</keyword>
<dbReference type="Gene3D" id="2.20.230.10">
    <property type="entry name" value="Resuscitation-promoting factor rpfb"/>
    <property type="match status" value="1"/>
</dbReference>
<dbReference type="eggNOG" id="COG3584">
    <property type="taxonomic scope" value="Bacteria"/>
</dbReference>
<dbReference type="Gene3D" id="2.40.40.10">
    <property type="entry name" value="RlpA-like domain"/>
    <property type="match status" value="1"/>
</dbReference>
<dbReference type="Pfam" id="PF07501">
    <property type="entry name" value="G5"/>
    <property type="match status" value="1"/>
</dbReference>
<proteinExistence type="predicted"/>
<name>A5D672_PELTS</name>
<dbReference type="SUPFAM" id="SSF50685">
    <property type="entry name" value="Barwin-like endoglucanases"/>
    <property type="match status" value="1"/>
</dbReference>
<gene>
    <name evidence="4" type="ordered locus">PTH_0078</name>
</gene>
<evidence type="ECO:0000259" key="3">
    <source>
        <dbReference type="PROSITE" id="PS51109"/>
    </source>
</evidence>